<dbReference type="EMBL" id="HF951689">
    <property type="protein sequence ID" value="CCW34324.1"/>
    <property type="molecule type" value="Genomic_DNA"/>
</dbReference>
<proteinExistence type="predicted"/>
<evidence type="ECO:0000313" key="2">
    <source>
        <dbReference type="EMBL" id="CCW34324.1"/>
    </source>
</evidence>
<gene>
    <name evidence="2" type="ORF">CCALI_00490</name>
</gene>
<reference evidence="3" key="1">
    <citation type="submission" date="2013-03" db="EMBL/GenBank/DDBJ databases">
        <title>Genome sequence of Chthonomonas calidirosea, the first sequenced genome from the Armatimonadetes phylum (formally candidate division OP10).</title>
        <authorList>
            <person name="Lee K.C.Y."/>
            <person name="Morgan X.C."/>
            <person name="Dunfield P.F."/>
            <person name="Tamas I."/>
            <person name="Houghton K.M."/>
            <person name="Vyssotski M."/>
            <person name="Ryan J.L.J."/>
            <person name="Lagutin K."/>
            <person name="McDonald I.R."/>
            <person name="Stott M.B."/>
        </authorList>
    </citation>
    <scope>NUCLEOTIDE SEQUENCE [LARGE SCALE GENOMIC DNA]</scope>
    <source>
        <strain evidence="3">DSM 23976 / ICMP 18418 / T49</strain>
    </source>
</reference>
<dbReference type="PATRIC" id="fig|1303518.3.peg.498"/>
<feature type="signal peptide" evidence="1">
    <location>
        <begin position="1"/>
        <end position="25"/>
    </location>
</feature>
<dbReference type="STRING" id="454171.CP488_00664"/>
<accession>S0ESS5</accession>
<keyword evidence="3" id="KW-1185">Reference proteome</keyword>
<evidence type="ECO:0008006" key="4">
    <source>
        <dbReference type="Google" id="ProtNLM"/>
    </source>
</evidence>
<protein>
    <recommendedName>
        <fullName evidence="4">MetA-pathway of phenol degradation</fullName>
    </recommendedName>
</protein>
<dbReference type="InParanoid" id="S0ESS5"/>
<dbReference type="HOGENOM" id="CLU_1297973_0_0_0"/>
<evidence type="ECO:0000313" key="3">
    <source>
        <dbReference type="Proteomes" id="UP000014227"/>
    </source>
</evidence>
<evidence type="ECO:0000256" key="1">
    <source>
        <dbReference type="SAM" id="SignalP"/>
    </source>
</evidence>
<keyword evidence="1" id="KW-0732">Signal</keyword>
<organism evidence="2 3">
    <name type="scientific">Chthonomonas calidirosea (strain DSM 23976 / ICMP 18418 / T49)</name>
    <dbReference type="NCBI Taxonomy" id="1303518"/>
    <lineage>
        <taxon>Bacteria</taxon>
        <taxon>Bacillati</taxon>
        <taxon>Armatimonadota</taxon>
        <taxon>Chthonomonadia</taxon>
        <taxon>Chthonomonadales</taxon>
        <taxon>Chthonomonadaceae</taxon>
        <taxon>Chthonomonas</taxon>
    </lineage>
</organism>
<sequence>MKRFQLASCPILLGILCALKPQAHADVIGLNQIPTPPTHPKGVLSITLQAQDAHIGTPWQTQFELGLTKNFSIDWFHNFTPTQEDLINFQYALVQLKTGFTVTTGLLNWPISHGGPQELFEFGTNAGRQQWVLGAIYTGHSTEPIVGFGYQISSHFTLMLDHQGGGENASTIGGTYYLTPNLSLNPAVYISNHGHHRLFPYAVITWSVQLFK</sequence>
<dbReference type="KEGG" id="ccz:CCALI_00490"/>
<dbReference type="AlphaFoldDB" id="S0ESS5"/>
<feature type="chain" id="PRO_5004496418" description="MetA-pathway of phenol degradation" evidence="1">
    <location>
        <begin position="26"/>
        <end position="212"/>
    </location>
</feature>
<dbReference type="Proteomes" id="UP000014227">
    <property type="component" value="Chromosome I"/>
</dbReference>
<name>S0ESS5_CHTCT</name>